<accession>C0W1U2</accession>
<evidence type="ECO:0000256" key="3">
    <source>
        <dbReference type="ARBA" id="ARBA00022679"/>
    </source>
</evidence>
<name>C0W1U2_9ACTO</name>
<evidence type="ECO:0000256" key="7">
    <source>
        <dbReference type="ARBA" id="ARBA00047899"/>
    </source>
</evidence>
<reference evidence="12 13" key="1">
    <citation type="submission" date="2009-01" db="EMBL/GenBank/DDBJ databases">
        <authorList>
            <person name="Qin X."/>
            <person name="Bachman B."/>
            <person name="Battles P."/>
            <person name="Bell A."/>
            <person name="Bess C."/>
            <person name="Bickham C."/>
            <person name="Chaboub L."/>
            <person name="Chen D."/>
            <person name="Coyle M."/>
            <person name="Deiros D.R."/>
            <person name="Dinh H."/>
            <person name="Forbes L."/>
            <person name="Fowler G."/>
            <person name="Francisco L."/>
            <person name="Fu Q."/>
            <person name="Gubbala S."/>
            <person name="Hale W."/>
            <person name="Han Y."/>
            <person name="Hemphill L."/>
            <person name="Highlander S.K."/>
            <person name="Hirani K."/>
            <person name="Hogues M."/>
            <person name="Jackson L."/>
            <person name="Jakkamsetti A."/>
            <person name="Javaid M."/>
            <person name="Jiang H."/>
            <person name="Korchina V."/>
            <person name="Kovar C."/>
            <person name="Lara F."/>
            <person name="Lee S."/>
            <person name="Mata R."/>
            <person name="Mathew T."/>
            <person name="Moen C."/>
            <person name="Morales K."/>
            <person name="Munidasa M."/>
            <person name="Nazareth L."/>
            <person name="Ngo R."/>
            <person name="Nguyen L."/>
            <person name="Okwuonu G."/>
            <person name="Ongeri F."/>
            <person name="Patil S."/>
            <person name="Petrosino J."/>
            <person name="Pham C."/>
            <person name="Pham P."/>
            <person name="Pu L.-L."/>
            <person name="Puazo M."/>
            <person name="Raj R."/>
            <person name="Reid J."/>
            <person name="Rouhana J."/>
            <person name="Saada N."/>
            <person name="Shang Y."/>
            <person name="Simmons D."/>
            <person name="Thornton R."/>
            <person name="Warren J."/>
            <person name="Weissenberger G."/>
            <person name="Zhang J."/>
            <person name="Zhang L."/>
            <person name="Zhou C."/>
            <person name="Zhu D."/>
            <person name="Muzny D."/>
            <person name="Worley K."/>
            <person name="Gibbs R."/>
        </authorList>
    </citation>
    <scope>NUCLEOTIDE SEQUENCE [LARGE SCALE GENOMIC DNA]</scope>
    <source>
        <strain evidence="12 13">DSM 15436</strain>
    </source>
</reference>
<dbReference type="SUPFAM" id="SSF56112">
    <property type="entry name" value="Protein kinase-like (PK-like)"/>
    <property type="match status" value="1"/>
</dbReference>
<dbReference type="EMBL" id="ACFG01000034">
    <property type="protein sequence ID" value="EEH63458.1"/>
    <property type="molecule type" value="Genomic_DNA"/>
</dbReference>
<keyword evidence="2" id="KW-0723">Serine/threonine-protein kinase</keyword>
<dbReference type="eggNOG" id="COG0515">
    <property type="taxonomic scope" value="Bacteria"/>
</dbReference>
<evidence type="ECO:0000256" key="4">
    <source>
        <dbReference type="ARBA" id="ARBA00022741"/>
    </source>
</evidence>
<evidence type="ECO:0000313" key="13">
    <source>
        <dbReference type="Proteomes" id="UP000010301"/>
    </source>
</evidence>
<dbReference type="CDD" id="cd06577">
    <property type="entry name" value="PASTA_pknB"/>
    <property type="match status" value="4"/>
</dbReference>
<evidence type="ECO:0000313" key="12">
    <source>
        <dbReference type="EMBL" id="EEH63458.1"/>
    </source>
</evidence>
<dbReference type="PROSITE" id="PS51178">
    <property type="entry name" value="PASTA"/>
    <property type="match status" value="4"/>
</dbReference>
<dbReference type="PROSITE" id="PS50011">
    <property type="entry name" value="PROTEIN_KINASE_DOM"/>
    <property type="match status" value="1"/>
</dbReference>
<feature type="domain" description="PASTA" evidence="11">
    <location>
        <begin position="461"/>
        <end position="528"/>
    </location>
</feature>
<keyword evidence="3" id="KW-0808">Transferase</keyword>
<feature type="domain" description="Protein kinase" evidence="10">
    <location>
        <begin position="28"/>
        <end position="287"/>
    </location>
</feature>
<dbReference type="HOGENOM" id="CLU_000288_135_2_11"/>
<dbReference type="EC" id="2.7.11.1" evidence="1"/>
<dbReference type="InterPro" id="IPR008271">
    <property type="entry name" value="Ser/Thr_kinase_AS"/>
</dbReference>
<feature type="domain" description="PASTA" evidence="11">
    <location>
        <begin position="596"/>
        <end position="658"/>
    </location>
</feature>
<keyword evidence="13" id="KW-1185">Reference proteome</keyword>
<dbReference type="Pfam" id="PF03793">
    <property type="entry name" value="PASTA"/>
    <property type="match status" value="4"/>
</dbReference>
<dbReference type="STRING" id="525245.HMPREF0044_1382"/>
<feature type="transmembrane region" description="Helical" evidence="9">
    <location>
        <begin position="367"/>
        <end position="390"/>
    </location>
</feature>
<dbReference type="InterPro" id="IPR005543">
    <property type="entry name" value="PASTA_dom"/>
</dbReference>
<proteinExistence type="predicted"/>
<dbReference type="SMART" id="SM00740">
    <property type="entry name" value="PASTA"/>
    <property type="match status" value="4"/>
</dbReference>
<keyword evidence="9" id="KW-0812">Transmembrane</keyword>
<dbReference type="InterPro" id="IPR000719">
    <property type="entry name" value="Prot_kinase_dom"/>
</dbReference>
<evidence type="ECO:0000256" key="1">
    <source>
        <dbReference type="ARBA" id="ARBA00012513"/>
    </source>
</evidence>
<dbReference type="PANTHER" id="PTHR43289">
    <property type="entry name" value="MITOGEN-ACTIVATED PROTEIN KINASE KINASE KINASE 20-RELATED"/>
    <property type="match status" value="1"/>
</dbReference>
<dbReference type="eggNOG" id="COG2815">
    <property type="taxonomic scope" value="Bacteria"/>
</dbReference>
<evidence type="ECO:0000256" key="9">
    <source>
        <dbReference type="SAM" id="Phobius"/>
    </source>
</evidence>
<dbReference type="Gene3D" id="3.30.200.20">
    <property type="entry name" value="Phosphorylase Kinase, domain 1"/>
    <property type="match status" value="1"/>
</dbReference>
<gene>
    <name evidence="12" type="ORF">HMPREF0044_1382</name>
</gene>
<dbReference type="PROSITE" id="PS00108">
    <property type="entry name" value="PROTEIN_KINASE_ST"/>
    <property type="match status" value="1"/>
</dbReference>
<dbReference type="Pfam" id="PF00069">
    <property type="entry name" value="Pkinase"/>
    <property type="match status" value="1"/>
</dbReference>
<evidence type="ECO:0000259" key="11">
    <source>
        <dbReference type="PROSITE" id="PS51178"/>
    </source>
</evidence>
<comment type="catalytic activity">
    <reaction evidence="8">
        <text>L-seryl-[protein] + ATP = O-phospho-L-seryl-[protein] + ADP + H(+)</text>
        <dbReference type="Rhea" id="RHEA:17989"/>
        <dbReference type="Rhea" id="RHEA-COMP:9863"/>
        <dbReference type="Rhea" id="RHEA-COMP:11604"/>
        <dbReference type="ChEBI" id="CHEBI:15378"/>
        <dbReference type="ChEBI" id="CHEBI:29999"/>
        <dbReference type="ChEBI" id="CHEBI:30616"/>
        <dbReference type="ChEBI" id="CHEBI:83421"/>
        <dbReference type="ChEBI" id="CHEBI:456216"/>
        <dbReference type="EC" id="2.7.11.1"/>
    </reaction>
</comment>
<dbReference type="SMART" id="SM00220">
    <property type="entry name" value="S_TKc"/>
    <property type="match status" value="1"/>
</dbReference>
<evidence type="ECO:0000259" key="10">
    <source>
        <dbReference type="PROSITE" id="PS50011"/>
    </source>
</evidence>
<keyword evidence="5 12" id="KW-0418">Kinase</keyword>
<dbReference type="AlphaFoldDB" id="C0W1U2"/>
<keyword evidence="9" id="KW-0472">Membrane</keyword>
<keyword evidence="9" id="KW-1133">Transmembrane helix</keyword>
<dbReference type="FunFam" id="1.10.510.10:FF:000021">
    <property type="entry name" value="Serine/threonine protein kinase"/>
    <property type="match status" value="1"/>
</dbReference>
<sequence length="658" mass="71383">MAEAEQKPTTEQEPLTDPLIGMLVDDRYRVEKLLARGGMATVFLAYDKRLDREVAFKVMHPHLAESEEFVNRFRREARAAAKILHPSVVSVFDQGVVGGSGYLVMEYVPGVTLRTLLNERGAFTVRESLKYTEAILHALSVAHGVGIIHRDIKPENVLVAGSETVKVADFGLARAASDVSAASTGSVMGTVAYLAPEIVAETKPDNRCDLYALGILLFEMLTGHTPFEDRTAIQVALAHVSEEIPAPSTLERWLPPEIDELVCSLSAKEVSERLPNADSALDMVQRLRRELPPSILDRAAEVKPANSSEATTVIKMRGETIALPAEVTQSANETVTSFPARPTESPELKELPVALRPRKTKKRKWKIVIWTLLLITLLSAGGLTGTWWWYQHGPGAYREVSDLSGLSFADATKHLDILKVKFEVKEEYSDTVAAGTIIGTDPETPGSLHKDSTILLRVSKGIHMVVVPDIVGKTKEGAKVDLEAGVLKLGEVTEEYSESVPQGQIISTAPTAGETVVHDSEVSLVISKGRQPIEVPNLVGIIREDALSRLENLGLKVNVTEEFSDTVPTHNVISQEPAVASTLYKGDVVSLVISKGPELREVPNVIGKNLNEATSILEAAGFKVETRKIFITFGLVADQSSPAGTKLKVGSTITLSLV</sequence>
<evidence type="ECO:0000256" key="5">
    <source>
        <dbReference type="ARBA" id="ARBA00022777"/>
    </source>
</evidence>
<evidence type="ECO:0000256" key="2">
    <source>
        <dbReference type="ARBA" id="ARBA00022527"/>
    </source>
</evidence>
<dbReference type="GO" id="GO:0045717">
    <property type="term" value="P:negative regulation of fatty acid biosynthetic process"/>
    <property type="evidence" value="ECO:0007669"/>
    <property type="project" value="UniProtKB-ARBA"/>
</dbReference>
<dbReference type="GO" id="GO:0004674">
    <property type="term" value="F:protein serine/threonine kinase activity"/>
    <property type="evidence" value="ECO:0007669"/>
    <property type="project" value="UniProtKB-KW"/>
</dbReference>
<dbReference type="Gene3D" id="1.10.510.10">
    <property type="entry name" value="Transferase(Phosphotransferase) domain 1"/>
    <property type="match status" value="1"/>
</dbReference>
<protein>
    <recommendedName>
        <fullName evidence="1">non-specific serine/threonine protein kinase</fullName>
        <ecNumber evidence="1">2.7.11.1</ecNumber>
    </recommendedName>
</protein>
<dbReference type="CDD" id="cd14014">
    <property type="entry name" value="STKc_PknB_like"/>
    <property type="match status" value="1"/>
</dbReference>
<dbReference type="InterPro" id="IPR011009">
    <property type="entry name" value="Kinase-like_dom_sf"/>
</dbReference>
<feature type="domain" description="PASTA" evidence="11">
    <location>
        <begin position="529"/>
        <end position="595"/>
    </location>
</feature>
<comment type="caution">
    <text evidence="12">The sequence shown here is derived from an EMBL/GenBank/DDBJ whole genome shotgun (WGS) entry which is preliminary data.</text>
</comment>
<feature type="domain" description="PASTA" evidence="11">
    <location>
        <begin position="395"/>
        <end position="460"/>
    </location>
</feature>
<organism evidence="12 13">
    <name type="scientific">Gleimia coleocanis DSM 15436</name>
    <dbReference type="NCBI Taxonomy" id="525245"/>
    <lineage>
        <taxon>Bacteria</taxon>
        <taxon>Bacillati</taxon>
        <taxon>Actinomycetota</taxon>
        <taxon>Actinomycetes</taxon>
        <taxon>Actinomycetales</taxon>
        <taxon>Actinomycetaceae</taxon>
        <taxon>Gleimia</taxon>
    </lineage>
</organism>
<dbReference type="SUPFAM" id="SSF54184">
    <property type="entry name" value="Penicillin-binding protein 2x (pbp-2x), c-terminal domain"/>
    <property type="match status" value="1"/>
</dbReference>
<dbReference type="GO" id="GO:0005524">
    <property type="term" value="F:ATP binding"/>
    <property type="evidence" value="ECO:0007669"/>
    <property type="project" value="UniProtKB-KW"/>
</dbReference>
<comment type="catalytic activity">
    <reaction evidence="7">
        <text>L-threonyl-[protein] + ATP = O-phospho-L-threonyl-[protein] + ADP + H(+)</text>
        <dbReference type="Rhea" id="RHEA:46608"/>
        <dbReference type="Rhea" id="RHEA-COMP:11060"/>
        <dbReference type="Rhea" id="RHEA-COMP:11605"/>
        <dbReference type="ChEBI" id="CHEBI:15378"/>
        <dbReference type="ChEBI" id="CHEBI:30013"/>
        <dbReference type="ChEBI" id="CHEBI:30616"/>
        <dbReference type="ChEBI" id="CHEBI:61977"/>
        <dbReference type="ChEBI" id="CHEBI:456216"/>
        <dbReference type="EC" id="2.7.11.1"/>
    </reaction>
</comment>
<keyword evidence="6" id="KW-0067">ATP-binding</keyword>
<dbReference type="NCBIfam" id="NF033483">
    <property type="entry name" value="PknB_PASTA_kin"/>
    <property type="match status" value="1"/>
</dbReference>
<keyword evidence="4" id="KW-0547">Nucleotide-binding</keyword>
<dbReference type="FunFam" id="3.30.200.20:FF:000035">
    <property type="entry name" value="Serine/threonine protein kinase Stk1"/>
    <property type="match status" value="1"/>
</dbReference>
<dbReference type="Gene3D" id="3.30.10.20">
    <property type="match status" value="4"/>
</dbReference>
<dbReference type="PANTHER" id="PTHR43289:SF34">
    <property type="entry name" value="SERINE_THREONINE-PROTEIN KINASE YBDM-RELATED"/>
    <property type="match status" value="1"/>
</dbReference>
<dbReference type="Proteomes" id="UP000010301">
    <property type="component" value="Unassembled WGS sequence"/>
</dbReference>
<evidence type="ECO:0000256" key="8">
    <source>
        <dbReference type="ARBA" id="ARBA00048679"/>
    </source>
</evidence>
<evidence type="ECO:0000256" key="6">
    <source>
        <dbReference type="ARBA" id="ARBA00022840"/>
    </source>
</evidence>